<evidence type="ECO:0000256" key="1">
    <source>
        <dbReference type="ARBA" id="ARBA00023002"/>
    </source>
</evidence>
<dbReference type="Proteomes" id="UP000182987">
    <property type="component" value="Chromosome"/>
</dbReference>
<dbReference type="InterPro" id="IPR050493">
    <property type="entry name" value="FAD-dep_Monooxygenase_BioMet"/>
</dbReference>
<protein>
    <submittedName>
        <fullName evidence="4">FAD-binding monooxygenase</fullName>
    </submittedName>
</protein>
<gene>
    <name evidence="4" type="ORF">BJI69_08275</name>
</gene>
<evidence type="ECO:0000259" key="3">
    <source>
        <dbReference type="Pfam" id="PF01494"/>
    </source>
</evidence>
<keyword evidence="5" id="KW-1185">Reference proteome</keyword>
<dbReference type="STRING" id="1440763.BJI69_08275"/>
<dbReference type="GO" id="GO:0004497">
    <property type="term" value="F:monooxygenase activity"/>
    <property type="evidence" value="ECO:0007669"/>
    <property type="project" value="UniProtKB-KW"/>
</dbReference>
<sequence length="374" mass="40692">MAVEDSQRIVIAGGGIAGLATWRALKQRDIASLVVERRPVAADGGLAINLPGNAIAALEQLGLSAQIARLGHPVRKREYRSRDDRLLAAIDEDSFWGATHRPRAVRRADLMAMLGNGMEGSELRSDRAIASVQQDPSTVHVRLDNDEQLSTRLLVGADGVRSTVRQAVMGASQPSAAHIASASWRFMAPNPGVDGWTVWTGEHGTILLLPIDDATVYGWVAVSSPNVAGDDLRQLDQAFRDFPERVRKALAWALAHPESLYHSPIEEVRLSRWSEGRVVLLGDAAHATAPVWAEGAALAMEDALALAGIVSDTDDMAVVGQRFEQARQPRVAHVQAMTDRLSKSARLPYGLRRFIMPFVVPRSYRATYTPLKQG</sequence>
<dbReference type="PRINTS" id="PR00420">
    <property type="entry name" value="RNGMNOXGNASE"/>
</dbReference>
<keyword evidence="1" id="KW-0560">Oxidoreductase</keyword>
<dbReference type="SUPFAM" id="SSF51905">
    <property type="entry name" value="FAD/NAD(P)-binding domain"/>
    <property type="match status" value="1"/>
</dbReference>
<dbReference type="GO" id="GO:0071949">
    <property type="term" value="F:FAD binding"/>
    <property type="evidence" value="ECO:0007669"/>
    <property type="project" value="InterPro"/>
</dbReference>
<evidence type="ECO:0000313" key="5">
    <source>
        <dbReference type="Proteomes" id="UP000182987"/>
    </source>
</evidence>
<dbReference type="InterPro" id="IPR036188">
    <property type="entry name" value="FAD/NAD-bd_sf"/>
</dbReference>
<feature type="domain" description="FAD-binding" evidence="3">
    <location>
        <begin position="9"/>
        <end position="313"/>
    </location>
</feature>
<dbReference type="PANTHER" id="PTHR13789:SF309">
    <property type="entry name" value="PUTATIVE (AFU_ORTHOLOGUE AFUA_6G14510)-RELATED"/>
    <property type="match status" value="1"/>
</dbReference>
<evidence type="ECO:0000313" key="4">
    <source>
        <dbReference type="EMBL" id="APG03902.1"/>
    </source>
</evidence>
<dbReference type="Pfam" id="PF01494">
    <property type="entry name" value="FAD_binding_3"/>
    <property type="match status" value="1"/>
</dbReference>
<reference evidence="5" key="1">
    <citation type="submission" date="2016-09" db="EMBL/GenBank/DDBJ databases">
        <authorList>
            <person name="Lysoe E."/>
        </authorList>
    </citation>
    <scope>NUCLEOTIDE SEQUENCE [LARGE SCALE GENOMIC DNA]</scope>
    <source>
        <strain evidence="5">LJ96T</strain>
    </source>
</reference>
<dbReference type="PANTHER" id="PTHR13789">
    <property type="entry name" value="MONOOXYGENASE"/>
    <property type="match status" value="1"/>
</dbReference>
<dbReference type="KEGG" id="lrz:BJI69_08275"/>
<dbReference type="InterPro" id="IPR002938">
    <property type="entry name" value="FAD-bd"/>
</dbReference>
<accession>A0A1L3ESB0</accession>
<keyword evidence="2 4" id="KW-0503">Monooxygenase</keyword>
<organism evidence="4 5">
    <name type="scientific">Luteibacter rhizovicinus DSM 16549</name>
    <dbReference type="NCBI Taxonomy" id="1440763"/>
    <lineage>
        <taxon>Bacteria</taxon>
        <taxon>Pseudomonadati</taxon>
        <taxon>Pseudomonadota</taxon>
        <taxon>Gammaproteobacteria</taxon>
        <taxon>Lysobacterales</taxon>
        <taxon>Rhodanobacteraceae</taxon>
        <taxon>Luteibacter</taxon>
    </lineage>
</organism>
<evidence type="ECO:0000256" key="2">
    <source>
        <dbReference type="ARBA" id="ARBA00023033"/>
    </source>
</evidence>
<dbReference type="AlphaFoldDB" id="A0A1L3ESB0"/>
<dbReference type="Gene3D" id="3.50.50.60">
    <property type="entry name" value="FAD/NAD(P)-binding domain"/>
    <property type="match status" value="1"/>
</dbReference>
<proteinExistence type="predicted"/>
<dbReference type="EMBL" id="CP017480">
    <property type="protein sequence ID" value="APG03902.1"/>
    <property type="molecule type" value="Genomic_DNA"/>
</dbReference>
<dbReference type="OrthoDB" id="5499180at2"/>
<name>A0A1L3ESB0_9GAMM</name>
<dbReference type="RefSeq" id="WP_046969395.1">
    <property type="nucleotide sequence ID" value="NZ_CP017480.1"/>
</dbReference>